<dbReference type="InterPro" id="IPR012337">
    <property type="entry name" value="RNaseH-like_sf"/>
</dbReference>
<dbReference type="KEGG" id="egu:105054783"/>
<dbReference type="OrthoDB" id="1873691at2759"/>
<reference evidence="4" key="1">
    <citation type="submission" date="2025-08" db="UniProtKB">
        <authorList>
            <consortium name="RefSeq"/>
        </authorList>
    </citation>
    <scope>IDENTIFICATION</scope>
</reference>
<proteinExistence type="predicted"/>
<feature type="region of interest" description="Disordered" evidence="1">
    <location>
        <begin position="118"/>
        <end position="161"/>
    </location>
</feature>
<dbReference type="Pfam" id="PF25908">
    <property type="entry name" value="DUF7963"/>
    <property type="match status" value="1"/>
</dbReference>
<dbReference type="RefSeq" id="XP_029123350.1">
    <property type="nucleotide sequence ID" value="XM_029267517.1"/>
</dbReference>
<dbReference type="PANTHER" id="PTHR32166:SF24">
    <property type="entry name" value="F16P17.2 PROTEIN"/>
    <property type="match status" value="1"/>
</dbReference>
<dbReference type="AlphaFoldDB" id="A0A8N4F9R8"/>
<evidence type="ECO:0000313" key="3">
    <source>
        <dbReference type="Proteomes" id="UP000504607"/>
    </source>
</evidence>
<dbReference type="Proteomes" id="UP000504607">
    <property type="component" value="Chromosome 12"/>
</dbReference>
<keyword evidence="3" id="KW-1185">Reference proteome</keyword>
<name>A0A8N4F9R8_ELAGV</name>
<evidence type="ECO:0000313" key="4">
    <source>
        <dbReference type="RefSeq" id="XP_029123350.1"/>
    </source>
</evidence>
<protein>
    <submittedName>
        <fullName evidence="4">Uncharacterized protein LOC105054783</fullName>
    </submittedName>
</protein>
<gene>
    <name evidence="4" type="primary">LOC105054783</name>
</gene>
<accession>A0A8N4F9R8</accession>
<dbReference type="SUPFAM" id="SSF53098">
    <property type="entry name" value="Ribonuclease H-like"/>
    <property type="match status" value="1"/>
</dbReference>
<feature type="compositionally biased region" description="Pro residues" evidence="1">
    <location>
        <begin position="150"/>
        <end position="161"/>
    </location>
</feature>
<sequence>MAAANVPTAEVETPAAAEEEDAAARAARKRYEGLLMVRAKAVKGKGAWYWAHLEPILVHSPDSPGVPKAVKLRCSLCATLFSASNPSRTASEHLKRGTCPNFSSLPSSSAAAASAAVPTPISTLPPTPRKRAAGPSSSYHVSPLALADPAAPPPPALPAPTAPLVLSGGREDLGALAMLEDSVKRLKSPKASPGPPLPKPQADAALSLLADWLLESLPTVSPSALAHPKFRSFLHQIGLPTFSPRRLALPRLHARHRDARAEADARLRDALFFQISSGGWKSPSSPTTSSDHALVSLAVNLPNGTTVFHRAELVTGGAPPGYAEEVLWDAVASLSGGLMHRCVGIVADRFKSTALRSLESEHHWMVNLYCQFQGFHSLIKDFARELPLFQRVTANCSKLANFFNTHSQSRSIFHKHQLQELDQARLIRSTSHNGDAVRNFAAIFALLEDVMGFVHPLQLAVLDEEYKSCLEVPIARELAEMIQDTSFWTELEAVCSVVKLVKDMAQEMEAERPLVGQCLPLWDELKTKVKEWCSKYSIEVGPVEEVIERRFKKNYHPAWAAAFVLDPLYLVKDTSGKYLPPFKFLTPDQEKDVDRLITRLVLREEAHIALMELMKWRSEGLDPLYAQAVQEKQLDPSTGKMRLANPQSSRLVWETCLSDFKSLGKVAVRLIFLHATSCGFKGSLALLQRMYTHGRSSTGMDRAQKMLFVQAHSKFERRDFSSEEEKDADFLAGGEEDVLNEAFVDVPSVGSESPPKQMVLLAVLKVDNLKKEVGEMTQGLVWM</sequence>
<evidence type="ECO:0000256" key="1">
    <source>
        <dbReference type="SAM" id="MobiDB-lite"/>
    </source>
</evidence>
<dbReference type="PANTHER" id="PTHR32166">
    <property type="entry name" value="OSJNBA0013A04.12 PROTEIN"/>
    <property type="match status" value="1"/>
</dbReference>
<organism evidence="3 4">
    <name type="scientific">Elaeis guineensis var. tenera</name>
    <name type="common">Oil palm</name>
    <dbReference type="NCBI Taxonomy" id="51953"/>
    <lineage>
        <taxon>Eukaryota</taxon>
        <taxon>Viridiplantae</taxon>
        <taxon>Streptophyta</taxon>
        <taxon>Embryophyta</taxon>
        <taxon>Tracheophyta</taxon>
        <taxon>Spermatophyta</taxon>
        <taxon>Magnoliopsida</taxon>
        <taxon>Liliopsida</taxon>
        <taxon>Arecaceae</taxon>
        <taxon>Arecoideae</taxon>
        <taxon>Cocoseae</taxon>
        <taxon>Elaeidinae</taxon>
        <taxon>Elaeis</taxon>
    </lineage>
</organism>
<feature type="domain" description="DUF7963" evidence="2">
    <location>
        <begin position="18"/>
        <end position="103"/>
    </location>
</feature>
<evidence type="ECO:0000259" key="2">
    <source>
        <dbReference type="Pfam" id="PF25908"/>
    </source>
</evidence>
<dbReference type="InterPro" id="IPR058269">
    <property type="entry name" value="DUF7963"/>
</dbReference>